<dbReference type="SMART" id="SM00829">
    <property type="entry name" value="PKS_ER"/>
    <property type="match status" value="1"/>
</dbReference>
<dbReference type="GO" id="GO:0016491">
    <property type="term" value="F:oxidoreductase activity"/>
    <property type="evidence" value="ECO:0007669"/>
    <property type="project" value="InterPro"/>
</dbReference>
<dbReference type="Gene3D" id="3.90.180.10">
    <property type="entry name" value="Medium-chain alcohol dehydrogenases, catalytic domain"/>
    <property type="match status" value="1"/>
</dbReference>
<dbReference type="Pfam" id="PF08240">
    <property type="entry name" value="ADH_N"/>
    <property type="match status" value="1"/>
</dbReference>
<feature type="domain" description="Enoyl reductase (ER)" evidence="1">
    <location>
        <begin position="8"/>
        <end position="313"/>
    </location>
</feature>
<name>A0A0A1TQM8_9HYPO</name>
<dbReference type="OrthoDB" id="10067394at2759"/>
<keyword evidence="3" id="KW-1185">Reference proteome</keyword>
<evidence type="ECO:0000313" key="3">
    <source>
        <dbReference type="Proteomes" id="UP000039046"/>
    </source>
</evidence>
<dbReference type="PANTHER" id="PTHR43482:SF4">
    <property type="entry name" value="ALCOHOL DEHYDROGENASE, PUTATIVE (AFU_ORTHOLOGUE AFUA_7G06260)-RELATED"/>
    <property type="match status" value="1"/>
</dbReference>
<dbReference type="Pfam" id="PF13602">
    <property type="entry name" value="ADH_zinc_N_2"/>
    <property type="match status" value="1"/>
</dbReference>
<dbReference type="InterPro" id="IPR052585">
    <property type="entry name" value="Lipid_raft_assoc_Zn_ADH"/>
</dbReference>
<evidence type="ECO:0000259" key="1">
    <source>
        <dbReference type="SMART" id="SM00829"/>
    </source>
</evidence>
<dbReference type="PANTHER" id="PTHR43482">
    <property type="entry name" value="PROTEIN AST1-RELATED"/>
    <property type="match status" value="1"/>
</dbReference>
<dbReference type="Gene3D" id="3.40.50.720">
    <property type="entry name" value="NAD(P)-binding Rossmann-like Domain"/>
    <property type="match status" value="1"/>
</dbReference>
<evidence type="ECO:0000313" key="2">
    <source>
        <dbReference type="EMBL" id="CEJ94073.1"/>
    </source>
</evidence>
<dbReference type="CDD" id="cd05289">
    <property type="entry name" value="MDR_like_2"/>
    <property type="match status" value="1"/>
</dbReference>
<dbReference type="InterPro" id="IPR011032">
    <property type="entry name" value="GroES-like_sf"/>
</dbReference>
<dbReference type="SUPFAM" id="SSF51735">
    <property type="entry name" value="NAD(P)-binding Rossmann-fold domains"/>
    <property type="match status" value="1"/>
</dbReference>
<dbReference type="EMBL" id="CDHN01000006">
    <property type="protein sequence ID" value="CEJ94073.1"/>
    <property type="molecule type" value="Genomic_DNA"/>
</dbReference>
<dbReference type="InterPro" id="IPR013154">
    <property type="entry name" value="ADH-like_N"/>
</dbReference>
<dbReference type="InterPro" id="IPR020843">
    <property type="entry name" value="ER"/>
</dbReference>
<reference evidence="2 3" key="1">
    <citation type="journal article" date="2015" name="Genome Announc.">
        <title>Draft Genome Sequence and Gene Annotation of the Entomopathogenic Fungus Verticillium hemipterigenum.</title>
        <authorList>
            <person name="Horn F."/>
            <person name="Habel A."/>
            <person name="Scharf D.H."/>
            <person name="Dworschak J."/>
            <person name="Brakhage A.A."/>
            <person name="Guthke R."/>
            <person name="Hertweck C."/>
            <person name="Linde J."/>
        </authorList>
    </citation>
    <scope>NUCLEOTIDE SEQUENCE [LARGE SCALE GENOMIC DNA]</scope>
</reference>
<dbReference type="STRING" id="1531966.A0A0A1TQM8"/>
<gene>
    <name evidence="2" type="ORF">VHEMI09628</name>
</gene>
<dbReference type="SUPFAM" id="SSF50129">
    <property type="entry name" value="GroES-like"/>
    <property type="match status" value="1"/>
</dbReference>
<protein>
    <recommendedName>
        <fullName evidence="1">Enoyl reductase (ER) domain-containing protein</fullName>
    </recommendedName>
</protein>
<dbReference type="AlphaFoldDB" id="A0A0A1TQM8"/>
<dbReference type="HOGENOM" id="CLU_026673_3_3_1"/>
<proteinExistence type="predicted"/>
<dbReference type="InterPro" id="IPR036291">
    <property type="entry name" value="NAD(P)-bd_dom_sf"/>
</dbReference>
<organism evidence="2 3">
    <name type="scientific">[Torrubiella] hemipterigena</name>
    <dbReference type="NCBI Taxonomy" id="1531966"/>
    <lineage>
        <taxon>Eukaryota</taxon>
        <taxon>Fungi</taxon>
        <taxon>Dikarya</taxon>
        <taxon>Ascomycota</taxon>
        <taxon>Pezizomycotina</taxon>
        <taxon>Sordariomycetes</taxon>
        <taxon>Hypocreomycetidae</taxon>
        <taxon>Hypocreales</taxon>
        <taxon>Clavicipitaceae</taxon>
        <taxon>Clavicipitaceae incertae sedis</taxon>
        <taxon>'Torrubiella' clade</taxon>
    </lineage>
</organism>
<dbReference type="Proteomes" id="UP000039046">
    <property type="component" value="Unassembled WGS sequence"/>
</dbReference>
<sequence>MKAVQILGSAESHTISLTSDMAKPTAAANEVVVQVKAAGITADEVSWPELYASEDQVPGHDISGVVDSLGPGYNGPLRVGDEVFGMIAASARQGGQAEYAPVMASELSIKPKTISHESAAALPIPVLTAWEGVFTHAKLQRGAKVFVTGASGAVGSMVVQMASKLLDAHVIGLASGTKQADVVALGAKECIDYSAPDWHQKVKDMDLVFDTVGGETLDRCWQTLKSDGHLVTVGDPIPEWAFGRGEPKELATYPNVKWTFFIVSPDAEMLRHIGSLIEENVLKPLAIEEFGVDDAKAAWEHAAKRGRKGKVVIQF</sequence>
<accession>A0A0A1TQM8</accession>